<dbReference type="RefSeq" id="WP_109456160.1">
    <property type="nucleotide sequence ID" value="NZ_QFBC01000001.1"/>
</dbReference>
<dbReference type="EMBL" id="QFBC01000001">
    <property type="protein sequence ID" value="PWE57644.1"/>
    <property type="molecule type" value="Genomic_DNA"/>
</dbReference>
<gene>
    <name evidence="1" type="ORF">DEM27_00055</name>
</gene>
<evidence type="ECO:0000313" key="1">
    <source>
        <dbReference type="EMBL" id="PWE57644.1"/>
    </source>
</evidence>
<dbReference type="InterPro" id="IPR009679">
    <property type="entry name" value="Phage_186_CII-like"/>
</dbReference>
<dbReference type="GO" id="GO:0003677">
    <property type="term" value="F:DNA binding"/>
    <property type="evidence" value="ECO:0007669"/>
    <property type="project" value="InterPro"/>
</dbReference>
<evidence type="ECO:0000313" key="2">
    <source>
        <dbReference type="Proteomes" id="UP000245252"/>
    </source>
</evidence>
<organism evidence="1 2">
    <name type="scientific">Metarhizobium album</name>
    <dbReference type="NCBI Taxonomy" id="2182425"/>
    <lineage>
        <taxon>Bacteria</taxon>
        <taxon>Pseudomonadati</taxon>
        <taxon>Pseudomonadota</taxon>
        <taxon>Alphaproteobacteria</taxon>
        <taxon>Hyphomicrobiales</taxon>
        <taxon>Rhizobiaceae</taxon>
        <taxon>Metarhizobium</taxon>
    </lineage>
</organism>
<keyword evidence="2" id="KW-1185">Reference proteome</keyword>
<sequence>MRTLSEISLRALKAATAAAFDLAGGVTLLSQLLRMGIPTLSKYASFNEEHGDNFIRVDLAVEADRRAGSPVITAAMARELGYRLVREERVGGSPLEFCHRTALRLNADLVDVIREITAALDDLKIDAGERKRILKEINEAIRALEQARDQLTGV</sequence>
<dbReference type="OrthoDB" id="8369924at2"/>
<protein>
    <submittedName>
        <fullName evidence="1">Uncharacterized protein</fullName>
    </submittedName>
</protein>
<dbReference type="Pfam" id="PF06892">
    <property type="entry name" value="Phage_CP76"/>
    <property type="match status" value="1"/>
</dbReference>
<dbReference type="Proteomes" id="UP000245252">
    <property type="component" value="Unassembled WGS sequence"/>
</dbReference>
<name>A0A2U2DWE9_9HYPH</name>
<accession>A0A2U2DWE9</accession>
<comment type="caution">
    <text evidence="1">The sequence shown here is derived from an EMBL/GenBank/DDBJ whole genome shotgun (WGS) entry which is preliminary data.</text>
</comment>
<proteinExistence type="predicted"/>
<dbReference type="AlphaFoldDB" id="A0A2U2DWE9"/>
<reference evidence="1 2" key="1">
    <citation type="submission" date="2018-05" db="EMBL/GenBank/DDBJ databases">
        <title>The draft genome of strain NS-104.</title>
        <authorList>
            <person name="Hang P."/>
            <person name="Jiang J."/>
        </authorList>
    </citation>
    <scope>NUCLEOTIDE SEQUENCE [LARGE SCALE GENOMIC DNA]</scope>
    <source>
        <strain evidence="1 2">NS-104</strain>
    </source>
</reference>